<reference evidence="8 9" key="1">
    <citation type="submission" date="2020-05" db="EMBL/GenBank/DDBJ databases">
        <title>The draft genome sequence of Maribacter arenosus CAU 1321.</title>
        <authorList>
            <person name="Mu L."/>
        </authorList>
    </citation>
    <scope>NUCLEOTIDE SEQUENCE [LARGE SCALE GENOMIC DNA]</scope>
    <source>
        <strain evidence="8 9">CAU 1321</strain>
    </source>
</reference>
<keyword evidence="3 5" id="KW-0369">Histidine metabolism</keyword>
<dbReference type="InterPro" id="IPR005923">
    <property type="entry name" value="HutG"/>
</dbReference>
<dbReference type="Pfam" id="PF00491">
    <property type="entry name" value="Arginase"/>
    <property type="match status" value="1"/>
</dbReference>
<evidence type="ECO:0000256" key="3">
    <source>
        <dbReference type="ARBA" id="ARBA00022808"/>
    </source>
</evidence>
<dbReference type="RefSeq" id="WP_188313258.1">
    <property type="nucleotide sequence ID" value="NZ_JABTCG010000002.1"/>
</dbReference>
<dbReference type="InterPro" id="IPR006035">
    <property type="entry name" value="Ureohydrolase"/>
</dbReference>
<dbReference type="PANTHER" id="PTHR11358">
    <property type="entry name" value="ARGINASE/AGMATINASE"/>
    <property type="match status" value="1"/>
</dbReference>
<sequence length="317" mass="35089">MNRYMVTKPGVWTGRISGQQLYLHEKVKCINLEKENKDKKKAIAFLGYACDVGIKRNQGRIGAGKGPDAIRNALGKLPNHLEKNVDFLDVGTLECQDGKLENIQTHLSEKVALLLEKGTFPIVIGGGHDIAYGHYNGIKKYVGPNTSIGIINFDAHFDLRSDSNGGNSGTPFYQIAQDCKIDTSTFNYLCLGIRWDANDRTLFETATKLGVDYIENKDFTMQNTSIVFRKLQDFITNVDHIYVTIDLDGFSSAYAPGVSAPSPIGFSPNIVLKSLESILNSKKLISIDIAEMNPKYDIDNHTAKLAASLVHYIMHAI</sequence>
<evidence type="ECO:0000256" key="2">
    <source>
        <dbReference type="ARBA" id="ARBA00022801"/>
    </source>
</evidence>
<evidence type="ECO:0000313" key="8">
    <source>
        <dbReference type="EMBL" id="MBD0850116.1"/>
    </source>
</evidence>
<dbReference type="PROSITE" id="PS51409">
    <property type="entry name" value="ARGINASE_2"/>
    <property type="match status" value="1"/>
</dbReference>
<dbReference type="EC" id="3.5.3.8" evidence="5 6"/>
<accession>A0ABR7V9X9</accession>
<name>A0ABR7V9X9_9FLAO</name>
<dbReference type="InterPro" id="IPR023696">
    <property type="entry name" value="Ureohydrolase_dom_sf"/>
</dbReference>
<feature type="binding site" evidence="5">
    <location>
        <position position="246"/>
    </location>
    <ligand>
        <name>Mn(2+)</name>
        <dbReference type="ChEBI" id="CHEBI:29035"/>
        <label>1</label>
    </ligand>
</feature>
<feature type="binding site" evidence="5">
    <location>
        <position position="248"/>
    </location>
    <ligand>
        <name>Mn(2+)</name>
        <dbReference type="ChEBI" id="CHEBI:29035"/>
        <label>2</label>
    </ligand>
</feature>
<evidence type="ECO:0000256" key="1">
    <source>
        <dbReference type="ARBA" id="ARBA00022723"/>
    </source>
</evidence>
<comment type="caution">
    <text evidence="8">The sequence shown here is derived from an EMBL/GenBank/DDBJ whole genome shotgun (WGS) entry which is preliminary data.</text>
</comment>
<dbReference type="PIRSF" id="PIRSF036979">
    <property type="entry name" value="Arginase"/>
    <property type="match status" value="1"/>
</dbReference>
<feature type="binding site" evidence="5">
    <location>
        <position position="158"/>
    </location>
    <ligand>
        <name>Mn(2+)</name>
        <dbReference type="ChEBI" id="CHEBI:29035"/>
        <label>1</label>
    </ligand>
</feature>
<gene>
    <name evidence="5 8" type="primary">hutG</name>
    <name evidence="8" type="ORF">HPE63_05495</name>
</gene>
<feature type="binding site" evidence="5">
    <location>
        <position position="154"/>
    </location>
    <ligand>
        <name>Mn(2+)</name>
        <dbReference type="ChEBI" id="CHEBI:29035"/>
        <label>1</label>
    </ligand>
</feature>
<dbReference type="Proteomes" id="UP000598350">
    <property type="component" value="Unassembled WGS sequence"/>
</dbReference>
<comment type="function">
    <text evidence="5">Catalyzes the conversion of N-formimidoyl-L-glutamate to L-glutamate and formamide.</text>
</comment>
<keyword evidence="2 5" id="KW-0378">Hydrolase</keyword>
<feature type="binding site" evidence="5">
    <location>
        <position position="128"/>
    </location>
    <ligand>
        <name>Mn(2+)</name>
        <dbReference type="ChEBI" id="CHEBI:29035"/>
        <label>1</label>
    </ligand>
</feature>
<feature type="binding site" evidence="5">
    <location>
        <position position="156"/>
    </location>
    <ligand>
        <name>Mn(2+)</name>
        <dbReference type="ChEBI" id="CHEBI:29035"/>
        <label>2</label>
    </ligand>
</feature>
<keyword evidence="1 5" id="KW-0479">Metal-binding</keyword>
<feature type="binding site" evidence="5">
    <location>
        <position position="154"/>
    </location>
    <ligand>
        <name>Mn(2+)</name>
        <dbReference type="ChEBI" id="CHEBI:29035"/>
        <label>2</label>
    </ligand>
</feature>
<comment type="catalytic activity">
    <reaction evidence="5">
        <text>N-formimidoyl-L-glutamate + H2O = formamide + L-glutamate</text>
        <dbReference type="Rhea" id="RHEA:22492"/>
        <dbReference type="ChEBI" id="CHEBI:15377"/>
        <dbReference type="ChEBI" id="CHEBI:16397"/>
        <dbReference type="ChEBI" id="CHEBI:29985"/>
        <dbReference type="ChEBI" id="CHEBI:58928"/>
        <dbReference type="EC" id="3.5.3.8"/>
    </reaction>
</comment>
<dbReference type="NCBIfam" id="TIGR01227">
    <property type="entry name" value="hutG"/>
    <property type="match status" value="1"/>
</dbReference>
<dbReference type="PANTHER" id="PTHR11358:SF35">
    <property type="entry name" value="FORMIMIDOYLGLUTAMASE"/>
    <property type="match status" value="1"/>
</dbReference>
<dbReference type="Gene3D" id="3.40.800.10">
    <property type="entry name" value="Ureohydrolase domain"/>
    <property type="match status" value="1"/>
</dbReference>
<keyword evidence="9" id="KW-1185">Reference proteome</keyword>
<evidence type="ECO:0000256" key="7">
    <source>
        <dbReference type="PROSITE-ProRule" id="PRU00742"/>
    </source>
</evidence>
<dbReference type="HAMAP" id="MF_00737">
    <property type="entry name" value="Formimidoylglutam"/>
    <property type="match status" value="1"/>
</dbReference>
<comment type="cofactor">
    <cofactor evidence="5">
        <name>Mn(2+)</name>
        <dbReference type="ChEBI" id="CHEBI:29035"/>
    </cofactor>
    <text evidence="5">Binds 2 manganese ions per subunit.</text>
</comment>
<evidence type="ECO:0000256" key="6">
    <source>
        <dbReference type="NCBIfam" id="TIGR01227"/>
    </source>
</evidence>
<evidence type="ECO:0000256" key="4">
    <source>
        <dbReference type="ARBA" id="ARBA00023211"/>
    </source>
</evidence>
<dbReference type="PRINTS" id="PR00116">
    <property type="entry name" value="ARGINASE"/>
</dbReference>
<organism evidence="8 9">
    <name type="scientific">Maribacter arenosus</name>
    <dbReference type="NCBI Taxonomy" id="1854708"/>
    <lineage>
        <taxon>Bacteria</taxon>
        <taxon>Pseudomonadati</taxon>
        <taxon>Bacteroidota</taxon>
        <taxon>Flavobacteriia</taxon>
        <taxon>Flavobacteriales</taxon>
        <taxon>Flavobacteriaceae</taxon>
        <taxon>Maribacter</taxon>
    </lineage>
</organism>
<keyword evidence="4 5" id="KW-0464">Manganese</keyword>
<dbReference type="GO" id="GO:0050415">
    <property type="term" value="F:formimidoylglutamase activity"/>
    <property type="evidence" value="ECO:0007669"/>
    <property type="project" value="UniProtKB-EC"/>
</dbReference>
<comment type="pathway">
    <text evidence="5">Amino-acid degradation; L-histidine degradation into L-glutamate; L-glutamate from N-formimidoyl-L-glutamate (hydrolase route): step 1/1.</text>
</comment>
<evidence type="ECO:0000313" key="9">
    <source>
        <dbReference type="Proteomes" id="UP000598350"/>
    </source>
</evidence>
<dbReference type="SUPFAM" id="SSF52768">
    <property type="entry name" value="Arginase/deacetylase"/>
    <property type="match status" value="1"/>
</dbReference>
<evidence type="ECO:0000256" key="5">
    <source>
        <dbReference type="HAMAP-Rule" id="MF_00737"/>
    </source>
</evidence>
<protein>
    <recommendedName>
        <fullName evidence="5 6">Formimidoylglutamase</fullName>
        <ecNumber evidence="5 6">3.5.3.8</ecNumber>
    </recommendedName>
    <alternativeName>
        <fullName evidence="5">Formiminoglutamase</fullName>
    </alternativeName>
    <alternativeName>
        <fullName evidence="5">Formiminoglutamate hydrolase</fullName>
    </alternativeName>
</protein>
<dbReference type="EMBL" id="JABTCG010000002">
    <property type="protein sequence ID" value="MBD0850116.1"/>
    <property type="molecule type" value="Genomic_DNA"/>
</dbReference>
<proteinExistence type="inferred from homology"/>
<dbReference type="CDD" id="cd09988">
    <property type="entry name" value="Formimidoylglutamase"/>
    <property type="match status" value="1"/>
</dbReference>
<comment type="similarity">
    <text evidence="5 7">Belongs to the arginase family.</text>
</comment>
<feature type="binding site" evidence="5">
    <location>
        <position position="246"/>
    </location>
    <ligand>
        <name>Mn(2+)</name>
        <dbReference type="ChEBI" id="CHEBI:29035"/>
        <label>2</label>
    </ligand>
</feature>